<dbReference type="Pfam" id="PF12779">
    <property type="entry name" value="WXXGXW"/>
    <property type="match status" value="2"/>
</dbReference>
<dbReference type="AlphaFoldDB" id="G8NZS2"/>
<dbReference type="STRING" id="682795.AciX8_0191"/>
<dbReference type="eggNOG" id="COG3115">
    <property type="taxonomic scope" value="Bacteria"/>
</dbReference>
<evidence type="ECO:0000256" key="1">
    <source>
        <dbReference type="SAM" id="MobiDB-lite"/>
    </source>
</evidence>
<feature type="compositionally biased region" description="Polar residues" evidence="1">
    <location>
        <begin position="244"/>
        <end position="257"/>
    </location>
</feature>
<keyword evidence="2" id="KW-0732">Signal</keyword>
<reference evidence="3 4" key="1">
    <citation type="submission" date="2011-11" db="EMBL/GenBank/DDBJ databases">
        <title>Complete sequence of Granulicella mallensis MP5ACTX8.</title>
        <authorList>
            <consortium name="US DOE Joint Genome Institute"/>
            <person name="Lucas S."/>
            <person name="Copeland A."/>
            <person name="Lapidus A."/>
            <person name="Cheng J.-F."/>
            <person name="Goodwin L."/>
            <person name="Pitluck S."/>
            <person name="Peters L."/>
            <person name="Lu M."/>
            <person name="Detter J.C."/>
            <person name="Han C."/>
            <person name="Tapia R."/>
            <person name="Land M."/>
            <person name="Hauser L."/>
            <person name="Kyrpides N."/>
            <person name="Ivanova N."/>
            <person name="Mikhailova N."/>
            <person name="Pagani I."/>
            <person name="Rawat S."/>
            <person name="Mannisto M."/>
            <person name="Haggblom M."/>
            <person name="Woyke T."/>
        </authorList>
    </citation>
    <scope>NUCLEOTIDE SEQUENCE [LARGE SCALE GENOMIC DNA]</scope>
    <source>
        <strain evidence="4">ATCC BAA-1857 / DSM 23137 / MP5ACTX8</strain>
    </source>
</reference>
<evidence type="ECO:0000256" key="2">
    <source>
        <dbReference type="SAM" id="SignalP"/>
    </source>
</evidence>
<keyword evidence="4" id="KW-1185">Reference proteome</keyword>
<proteinExistence type="predicted"/>
<organism evidence="3 4">
    <name type="scientific">Granulicella mallensis (strain ATCC BAA-1857 / DSM 23137 / MP5ACTX8)</name>
    <dbReference type="NCBI Taxonomy" id="682795"/>
    <lineage>
        <taxon>Bacteria</taxon>
        <taxon>Pseudomonadati</taxon>
        <taxon>Acidobacteriota</taxon>
        <taxon>Terriglobia</taxon>
        <taxon>Terriglobales</taxon>
        <taxon>Acidobacteriaceae</taxon>
        <taxon>Granulicella</taxon>
    </lineage>
</organism>
<evidence type="ECO:0000313" key="4">
    <source>
        <dbReference type="Proteomes" id="UP000007113"/>
    </source>
</evidence>
<dbReference type="InterPro" id="IPR024447">
    <property type="entry name" value="YXWGXW_rpt"/>
</dbReference>
<evidence type="ECO:0000313" key="3">
    <source>
        <dbReference type="EMBL" id="AEU34549.1"/>
    </source>
</evidence>
<sequence precursor="true">MASFKTIRRLLIAAVLAVPVALLPTAQAHAGVFISVGFAPPVLPVYAQPLCPGDGYIWTPGYWAYNEDGGYYWVPGVWVQPPTVGYLWTPAYWGWENGAYLFHGGYWGPHVGFYGGINYGFGYGGVGFEGGYWNHGAFFYNRSVANLGGVRVTNVYVRNVTIVNHSNVAFNGGHGGIEARPSAQEAQFAHEQHVEATHEQAEHQNFAAQNRSQFASVNHGRPGVSAAASPAAFHANPTGASHFGGNQNNAGVHNNTALAHPTPEARTQPEATQHTQAQARTQPAANTQSHAAPHANNQAHGEKR</sequence>
<accession>G8NZS2</accession>
<dbReference type="RefSeq" id="WP_014263433.1">
    <property type="nucleotide sequence ID" value="NC_016631.1"/>
</dbReference>
<evidence type="ECO:0008006" key="5">
    <source>
        <dbReference type="Google" id="ProtNLM"/>
    </source>
</evidence>
<feature type="compositionally biased region" description="Low complexity" evidence="1">
    <location>
        <begin position="271"/>
        <end position="288"/>
    </location>
</feature>
<feature type="region of interest" description="Disordered" evidence="1">
    <location>
        <begin position="218"/>
        <end position="304"/>
    </location>
</feature>
<protein>
    <recommendedName>
        <fullName evidence="5">YXWGXW repeat-containing protein</fullName>
    </recommendedName>
</protein>
<dbReference type="EMBL" id="CP003130">
    <property type="protein sequence ID" value="AEU34549.1"/>
    <property type="molecule type" value="Genomic_DNA"/>
</dbReference>
<feature type="signal peptide" evidence="2">
    <location>
        <begin position="1"/>
        <end position="30"/>
    </location>
</feature>
<dbReference type="OrthoDB" id="983175at2"/>
<dbReference type="Proteomes" id="UP000007113">
    <property type="component" value="Chromosome"/>
</dbReference>
<gene>
    <name evidence="3" type="ordered locus">AciX8_0191</name>
</gene>
<dbReference type="KEGG" id="gma:AciX8_0191"/>
<feature type="compositionally biased region" description="Polar residues" evidence="1">
    <location>
        <begin position="295"/>
        <end position="304"/>
    </location>
</feature>
<name>G8NZS2_GRAMM</name>
<feature type="compositionally biased region" description="Low complexity" evidence="1">
    <location>
        <begin position="226"/>
        <end position="235"/>
    </location>
</feature>
<dbReference type="HOGENOM" id="CLU_063418_0_0_0"/>
<feature type="chain" id="PRO_5003513318" description="YXWGXW repeat-containing protein" evidence="2">
    <location>
        <begin position="31"/>
        <end position="304"/>
    </location>
</feature>